<evidence type="ECO:0000313" key="8">
    <source>
        <dbReference type="Proteomes" id="UP000183639"/>
    </source>
</evidence>
<accession>A0A1I3FN86</accession>
<keyword evidence="4" id="KW-0812">Transmembrane</keyword>
<gene>
    <name evidence="7" type="ORF">SAMN04487861_11614</name>
</gene>
<name>A0A1I3FN86_SELRU</name>
<feature type="domain" description="HAMP" evidence="6">
    <location>
        <begin position="173"/>
        <end position="225"/>
    </location>
</feature>
<comment type="similarity">
    <text evidence="2">Belongs to the methyl-accepting chemotaxis (MCP) protein family.</text>
</comment>
<dbReference type="Pfam" id="PF00015">
    <property type="entry name" value="MCPsignal"/>
    <property type="match status" value="1"/>
</dbReference>
<dbReference type="GO" id="GO:0005886">
    <property type="term" value="C:plasma membrane"/>
    <property type="evidence" value="ECO:0007669"/>
    <property type="project" value="TreeGrafter"/>
</dbReference>
<dbReference type="PROSITE" id="PS50111">
    <property type="entry name" value="CHEMOTAXIS_TRANSDUC_2"/>
    <property type="match status" value="1"/>
</dbReference>
<dbReference type="OrthoDB" id="9814363at2"/>
<feature type="transmembrane region" description="Helical" evidence="4">
    <location>
        <begin position="14"/>
        <end position="36"/>
    </location>
</feature>
<evidence type="ECO:0000259" key="6">
    <source>
        <dbReference type="PROSITE" id="PS50885"/>
    </source>
</evidence>
<dbReference type="Proteomes" id="UP000183639">
    <property type="component" value="Unassembled WGS sequence"/>
</dbReference>
<evidence type="ECO:0000256" key="3">
    <source>
        <dbReference type="PROSITE-ProRule" id="PRU00284"/>
    </source>
</evidence>
<evidence type="ECO:0000256" key="2">
    <source>
        <dbReference type="ARBA" id="ARBA00029447"/>
    </source>
</evidence>
<dbReference type="AlphaFoldDB" id="A0A1I3FN86"/>
<dbReference type="Gene3D" id="1.10.287.950">
    <property type="entry name" value="Methyl-accepting chemotaxis protein"/>
    <property type="match status" value="1"/>
</dbReference>
<dbReference type="SUPFAM" id="SSF58104">
    <property type="entry name" value="Methyl-accepting chemotaxis protein (MCP) signaling domain"/>
    <property type="match status" value="1"/>
</dbReference>
<dbReference type="GO" id="GO:0004888">
    <property type="term" value="F:transmembrane signaling receptor activity"/>
    <property type="evidence" value="ECO:0007669"/>
    <property type="project" value="TreeGrafter"/>
</dbReference>
<dbReference type="EMBL" id="FOQK01000016">
    <property type="protein sequence ID" value="SFI12411.1"/>
    <property type="molecule type" value="Genomic_DNA"/>
</dbReference>
<keyword evidence="4" id="KW-1133">Transmembrane helix</keyword>
<keyword evidence="1" id="KW-0145">Chemotaxis</keyword>
<evidence type="ECO:0000313" key="7">
    <source>
        <dbReference type="EMBL" id="SFI12411.1"/>
    </source>
</evidence>
<dbReference type="SMART" id="SM00283">
    <property type="entry name" value="MA"/>
    <property type="match status" value="1"/>
</dbReference>
<evidence type="ECO:0000256" key="1">
    <source>
        <dbReference type="ARBA" id="ARBA00022500"/>
    </source>
</evidence>
<protein>
    <submittedName>
        <fullName evidence="7">Methyl-accepting chemotaxis protein</fullName>
    </submittedName>
</protein>
<evidence type="ECO:0000256" key="4">
    <source>
        <dbReference type="SAM" id="Phobius"/>
    </source>
</evidence>
<feature type="domain" description="Methyl-accepting transducer" evidence="5">
    <location>
        <begin position="275"/>
        <end position="504"/>
    </location>
</feature>
<dbReference type="GO" id="GO:0006935">
    <property type="term" value="P:chemotaxis"/>
    <property type="evidence" value="ECO:0007669"/>
    <property type="project" value="UniProtKB-KW"/>
</dbReference>
<keyword evidence="3" id="KW-0807">Transducer</keyword>
<feature type="transmembrane region" description="Helical" evidence="4">
    <location>
        <begin position="144"/>
        <end position="164"/>
    </location>
</feature>
<dbReference type="InterPro" id="IPR004089">
    <property type="entry name" value="MCPsignal_dom"/>
</dbReference>
<evidence type="ECO:0000259" key="5">
    <source>
        <dbReference type="PROSITE" id="PS50111"/>
    </source>
</evidence>
<dbReference type="PANTHER" id="PTHR43531:SF11">
    <property type="entry name" value="METHYL-ACCEPTING CHEMOTAXIS PROTEIN 3"/>
    <property type="match status" value="1"/>
</dbReference>
<keyword evidence="4" id="KW-0472">Membrane</keyword>
<proteinExistence type="inferred from homology"/>
<dbReference type="PANTHER" id="PTHR43531">
    <property type="entry name" value="PROTEIN ICFG"/>
    <property type="match status" value="1"/>
</dbReference>
<dbReference type="InterPro" id="IPR051310">
    <property type="entry name" value="MCP_chemotaxis"/>
</dbReference>
<dbReference type="CDD" id="cd06225">
    <property type="entry name" value="HAMP"/>
    <property type="match status" value="1"/>
</dbReference>
<reference evidence="7 8" key="1">
    <citation type="submission" date="2016-10" db="EMBL/GenBank/DDBJ databases">
        <authorList>
            <person name="de Groot N.N."/>
        </authorList>
    </citation>
    <scope>NUCLEOTIDE SEQUENCE [LARGE SCALE GENOMIC DNA]</scope>
    <source>
        <strain evidence="7 8">Z108</strain>
    </source>
</reference>
<dbReference type="PROSITE" id="PS50885">
    <property type="entry name" value="HAMP"/>
    <property type="match status" value="1"/>
</dbReference>
<sequence>MNQQETIAYLIQRLLARVFAIAVGVVVIVGISLYLFTSYVAVVNDAGVVRGGSQRIVKQVLAGADASQTTQKIEGLLKDLGSRVHLGSFPGKRDAAEAYWNSEVKPAIAEYEQTKNPAHLLEASETYFGKTNEMVEAAQTLVDVMAVLLYVLLAGFIAAVGLVLRRVYYTFQERVVNPLAALEDSVNKLANGHMTQKFSYPRQDEIGALYELLNKMRTAILGYVQDIEKNLNTMAAGDLVTTTDMKYIGDYEPIQRNINHIRQTLCAEMESMGDMAEQVAVSSGEVSKVSQSLAEGAMSQNESVQNLQDKIHATMAENAKVESFVEQARQSSRLTNDSIEMSRRQMDNVVAAMRDISAASEEIRSILGTLDEITGQTSLLSLNASIEAARAGEAGRGFAVVAEEVRKLAEQSALSTQNIQMLINKALAAIESGTKVVGTAAESLSGITENTEAVNKVIEQLHLQSLEQQKMMEQVNNLSRDILGVVTDNSAVSEECAASSNELSTFSDSLKDSVGKFRTK</sequence>
<dbReference type="GO" id="GO:0007165">
    <property type="term" value="P:signal transduction"/>
    <property type="evidence" value="ECO:0007669"/>
    <property type="project" value="UniProtKB-KW"/>
</dbReference>
<dbReference type="InterPro" id="IPR003660">
    <property type="entry name" value="HAMP_dom"/>
</dbReference>
<dbReference type="SMART" id="SM00304">
    <property type="entry name" value="HAMP"/>
    <property type="match status" value="1"/>
</dbReference>
<dbReference type="Pfam" id="PF00672">
    <property type="entry name" value="HAMP"/>
    <property type="match status" value="1"/>
</dbReference>
<dbReference type="Gene3D" id="6.10.340.10">
    <property type="match status" value="1"/>
</dbReference>
<organism evidence="7 8">
    <name type="scientific">Selenomonas ruminantium</name>
    <dbReference type="NCBI Taxonomy" id="971"/>
    <lineage>
        <taxon>Bacteria</taxon>
        <taxon>Bacillati</taxon>
        <taxon>Bacillota</taxon>
        <taxon>Negativicutes</taxon>
        <taxon>Selenomonadales</taxon>
        <taxon>Selenomonadaceae</taxon>
        <taxon>Selenomonas</taxon>
    </lineage>
</organism>
<dbReference type="RefSeq" id="WP_075444285.1">
    <property type="nucleotide sequence ID" value="NZ_FOQK01000016.1"/>
</dbReference>